<feature type="domain" description="Glucose-methanol-choline oxidoreductase N-terminal" evidence="7">
    <location>
        <begin position="293"/>
        <end position="307"/>
    </location>
</feature>
<dbReference type="SUPFAM" id="SSF54373">
    <property type="entry name" value="FAD-linked reductases, C-terminal domain"/>
    <property type="match status" value="1"/>
</dbReference>
<proteinExistence type="inferred from homology"/>
<dbReference type="InterPro" id="IPR007867">
    <property type="entry name" value="GMC_OxRtase_C"/>
</dbReference>
<reference evidence="8" key="2">
    <citation type="submission" date="2023-05" db="EMBL/GenBank/DDBJ databases">
        <authorList>
            <person name="Fouks B."/>
        </authorList>
    </citation>
    <scope>NUCLEOTIDE SEQUENCE</scope>
    <source>
        <strain evidence="8">Stay&amp;Tobe</strain>
        <tissue evidence="8">Testes</tissue>
    </source>
</reference>
<reference evidence="8" key="1">
    <citation type="journal article" date="2023" name="IScience">
        <title>Live-bearing cockroach genome reveals convergent evolutionary mechanisms linked to viviparity in insects and beyond.</title>
        <authorList>
            <person name="Fouks B."/>
            <person name="Harrison M.C."/>
            <person name="Mikhailova A.A."/>
            <person name="Marchal E."/>
            <person name="English S."/>
            <person name="Carruthers M."/>
            <person name="Jennings E.C."/>
            <person name="Chiamaka E.L."/>
            <person name="Frigard R.A."/>
            <person name="Pippel M."/>
            <person name="Attardo G.M."/>
            <person name="Benoit J.B."/>
            <person name="Bornberg-Bauer E."/>
            <person name="Tobe S.S."/>
        </authorList>
    </citation>
    <scope>NUCLEOTIDE SEQUENCE</scope>
    <source>
        <strain evidence="8">Stay&amp;Tobe</strain>
    </source>
</reference>
<organism evidence="8 9">
    <name type="scientific">Diploptera punctata</name>
    <name type="common">Pacific beetle cockroach</name>
    <dbReference type="NCBI Taxonomy" id="6984"/>
    <lineage>
        <taxon>Eukaryota</taxon>
        <taxon>Metazoa</taxon>
        <taxon>Ecdysozoa</taxon>
        <taxon>Arthropoda</taxon>
        <taxon>Hexapoda</taxon>
        <taxon>Insecta</taxon>
        <taxon>Pterygota</taxon>
        <taxon>Neoptera</taxon>
        <taxon>Polyneoptera</taxon>
        <taxon>Dictyoptera</taxon>
        <taxon>Blattodea</taxon>
        <taxon>Blaberoidea</taxon>
        <taxon>Blaberidae</taxon>
        <taxon>Diplopterinae</taxon>
        <taxon>Diploptera</taxon>
    </lineage>
</organism>
<accession>A0AAD8EMD6</accession>
<dbReference type="InterPro" id="IPR000172">
    <property type="entry name" value="GMC_OxRdtase_N"/>
</dbReference>
<keyword evidence="3 4" id="KW-0274">FAD</keyword>
<dbReference type="Proteomes" id="UP001233999">
    <property type="component" value="Unassembled WGS sequence"/>
</dbReference>
<dbReference type="GO" id="GO:0016614">
    <property type="term" value="F:oxidoreductase activity, acting on CH-OH group of donors"/>
    <property type="evidence" value="ECO:0007669"/>
    <property type="project" value="InterPro"/>
</dbReference>
<feature type="binding site" evidence="3">
    <location>
        <position position="117"/>
    </location>
    <ligand>
        <name>FAD</name>
        <dbReference type="ChEBI" id="CHEBI:57692"/>
    </ligand>
</feature>
<comment type="cofactor">
    <cofactor evidence="3">
        <name>FAD</name>
        <dbReference type="ChEBI" id="CHEBI:57692"/>
    </cofactor>
</comment>
<comment type="caution">
    <text evidence="8">The sequence shown here is derived from an EMBL/GenBank/DDBJ whole genome shotgun (WGS) entry which is preliminary data.</text>
</comment>
<feature type="binding site" evidence="3">
    <location>
        <position position="121"/>
    </location>
    <ligand>
        <name>FAD</name>
        <dbReference type="ChEBI" id="CHEBI:57692"/>
    </ligand>
</feature>
<dbReference type="InterPro" id="IPR036188">
    <property type="entry name" value="FAD/NAD-bd_sf"/>
</dbReference>
<keyword evidence="9" id="KW-1185">Reference proteome</keyword>
<evidence type="ECO:0000256" key="1">
    <source>
        <dbReference type="ARBA" id="ARBA00010790"/>
    </source>
</evidence>
<feature type="active site" description="Proton acceptor" evidence="2">
    <location>
        <position position="556"/>
    </location>
</feature>
<feature type="binding site" evidence="3">
    <location>
        <position position="255"/>
    </location>
    <ligand>
        <name>FAD</name>
        <dbReference type="ChEBI" id="CHEBI:57692"/>
    </ligand>
</feature>
<dbReference type="AlphaFoldDB" id="A0AAD8EMD6"/>
<gene>
    <name evidence="8" type="ORF">L9F63_013377</name>
</gene>
<feature type="signal peptide" evidence="5">
    <location>
        <begin position="1"/>
        <end position="26"/>
    </location>
</feature>
<dbReference type="PROSITE" id="PS00624">
    <property type="entry name" value="GMC_OXRED_2"/>
    <property type="match status" value="1"/>
</dbReference>
<dbReference type="InterPro" id="IPR012132">
    <property type="entry name" value="GMC_OxRdtase"/>
</dbReference>
<dbReference type="GO" id="GO:0050660">
    <property type="term" value="F:flavin adenine dinucleotide binding"/>
    <property type="evidence" value="ECO:0007669"/>
    <property type="project" value="InterPro"/>
</dbReference>
<dbReference type="Pfam" id="PF05199">
    <property type="entry name" value="GMC_oxred_C"/>
    <property type="match status" value="1"/>
</dbReference>
<protein>
    <recommendedName>
        <fullName evidence="6 7">Glucose-methanol-choline oxidoreductase N-terminal domain-containing protein</fullName>
    </recommendedName>
</protein>
<evidence type="ECO:0000259" key="7">
    <source>
        <dbReference type="PROSITE" id="PS00624"/>
    </source>
</evidence>
<evidence type="ECO:0000256" key="2">
    <source>
        <dbReference type="PIRSR" id="PIRSR000137-1"/>
    </source>
</evidence>
<keyword evidence="5" id="KW-0732">Signal</keyword>
<dbReference type="PIRSF" id="PIRSF000137">
    <property type="entry name" value="Alcohol_oxidase"/>
    <property type="match status" value="1"/>
</dbReference>
<dbReference type="Pfam" id="PF00732">
    <property type="entry name" value="GMC_oxred_N"/>
    <property type="match status" value="1"/>
</dbReference>
<evidence type="ECO:0000256" key="5">
    <source>
        <dbReference type="SAM" id="SignalP"/>
    </source>
</evidence>
<sequence>TRSAKSDKKAPVTAILFFALLRISTGATCDSTMEYDFIIVGGGTAGCLLAHRLSEVEDWKILLLEVGNEGNMIQDIPLFQPIAQSVPWWTFKYTAEKSDNYALSMRNGRISMPAGKVLGGTSAINGMVYNRGNQDDFDQWEKLGNIGWSYDDVLPYFFKHENTTIFGLNVDRNEFYPPGELNVQFPPHRTHLVEAFVKSGQENGHPFYDYNPRHQIGFTYTGVTIKHGERLSSYNAFLSHSRKRKNLTVMTRSMVTKILIDETDKKAYGVEFKRSGVMPIRVCAEKEVIVCGGTMRSPQLLMLSGIGPRDHLEDLNIPVLQDSKVGYNYRDQVTILNLFFTINESVGIEVSNFMKSAHDFNSYLSTRKGPFSVPAGFEGFSFLDLDRNDGIPDVELFFGSLLVPAIPFSLTGLGPLSDELNAFYSPLVNRQGFTILPFLLRPESVGRLKLRNSNPFFTSNGIKEAVKLTNTAAFKRYNAQLFPEPLPNCSKTFGSDSYWECCARHSTLSGLHGTGTCKMGPRSDPDAVVDPSLRVIGIKNLRVADASIMPTLTSGHTMAPVYMIAEKAADMIKKDWLV</sequence>
<evidence type="ECO:0000259" key="6">
    <source>
        <dbReference type="PROSITE" id="PS00623"/>
    </source>
</evidence>
<feature type="active site" description="Proton donor" evidence="2">
    <location>
        <position position="512"/>
    </location>
</feature>
<evidence type="ECO:0000313" key="8">
    <source>
        <dbReference type="EMBL" id="KAJ9595466.1"/>
    </source>
</evidence>
<dbReference type="Gene3D" id="3.30.560.10">
    <property type="entry name" value="Glucose Oxidase, domain 3"/>
    <property type="match status" value="1"/>
</dbReference>
<feature type="domain" description="Glucose-methanol-choline oxidoreductase N-terminal" evidence="6">
    <location>
        <begin position="115"/>
        <end position="138"/>
    </location>
</feature>
<dbReference type="EMBL" id="JASPKZ010002337">
    <property type="protein sequence ID" value="KAJ9595466.1"/>
    <property type="molecule type" value="Genomic_DNA"/>
</dbReference>
<name>A0AAD8EMD6_DIPPU</name>
<evidence type="ECO:0000256" key="4">
    <source>
        <dbReference type="RuleBase" id="RU003968"/>
    </source>
</evidence>
<comment type="similarity">
    <text evidence="1 4">Belongs to the GMC oxidoreductase family.</text>
</comment>
<keyword evidence="4" id="KW-0285">Flavoprotein</keyword>
<feature type="binding site" evidence="3">
    <location>
        <begin position="125"/>
        <end position="128"/>
    </location>
    <ligand>
        <name>FAD</name>
        <dbReference type="ChEBI" id="CHEBI:57692"/>
    </ligand>
</feature>
<feature type="chain" id="PRO_5042144304" description="Glucose-methanol-choline oxidoreductase N-terminal domain-containing protein" evidence="5">
    <location>
        <begin position="27"/>
        <end position="578"/>
    </location>
</feature>
<evidence type="ECO:0000313" key="9">
    <source>
        <dbReference type="Proteomes" id="UP001233999"/>
    </source>
</evidence>
<dbReference type="Gene3D" id="3.50.50.60">
    <property type="entry name" value="FAD/NAD(P)-binding domain"/>
    <property type="match status" value="1"/>
</dbReference>
<feature type="non-terminal residue" evidence="8">
    <location>
        <position position="578"/>
    </location>
</feature>
<dbReference type="PANTHER" id="PTHR11552">
    <property type="entry name" value="GLUCOSE-METHANOL-CHOLINE GMC OXIDOREDUCTASE"/>
    <property type="match status" value="1"/>
</dbReference>
<evidence type="ECO:0000256" key="3">
    <source>
        <dbReference type="PIRSR" id="PIRSR000137-2"/>
    </source>
</evidence>
<dbReference type="PROSITE" id="PS00623">
    <property type="entry name" value="GMC_OXRED_1"/>
    <property type="match status" value="1"/>
</dbReference>
<dbReference type="SUPFAM" id="SSF51905">
    <property type="entry name" value="FAD/NAD(P)-binding domain"/>
    <property type="match status" value="1"/>
</dbReference>
<dbReference type="PANTHER" id="PTHR11552:SF227">
    <property type="entry name" value="GLUCOSE DEHYDROGENASE [FAD, QUINONE]-LIKE PROTEIN"/>
    <property type="match status" value="1"/>
</dbReference>